<keyword evidence="6" id="KW-1185">Reference proteome</keyword>
<evidence type="ECO:0000313" key="5">
    <source>
        <dbReference type="EMBL" id="SHJ71711.1"/>
    </source>
</evidence>
<gene>
    <name evidence="5" type="ORF">SAMN05444000_11227</name>
</gene>
<dbReference type="Proteomes" id="UP000183982">
    <property type="component" value="Unassembled WGS sequence"/>
</dbReference>
<reference evidence="6" key="1">
    <citation type="submission" date="2016-11" db="EMBL/GenBank/DDBJ databases">
        <authorList>
            <person name="Varghese N."/>
            <person name="Submissions S."/>
        </authorList>
    </citation>
    <scope>NUCLEOTIDE SEQUENCE [LARGE SCALE GENOMIC DNA]</scope>
    <source>
        <strain evidence="6">DSM 100564</strain>
    </source>
</reference>
<dbReference type="RefSeq" id="WP_073252699.1">
    <property type="nucleotide sequence ID" value="NZ_FQZQ01000012.1"/>
</dbReference>
<dbReference type="AlphaFoldDB" id="A0A1M6LKH0"/>
<proteinExistence type="predicted"/>
<dbReference type="GO" id="GO:0005509">
    <property type="term" value="F:calcium ion binding"/>
    <property type="evidence" value="ECO:0007669"/>
    <property type="project" value="InterPro"/>
</dbReference>
<keyword evidence="2" id="KW-0677">Repeat</keyword>
<accession>A0A1M6LKH0</accession>
<dbReference type="SMART" id="SM00054">
    <property type="entry name" value="EFh"/>
    <property type="match status" value="4"/>
</dbReference>
<dbReference type="SUPFAM" id="SSF47473">
    <property type="entry name" value="EF-hand"/>
    <property type="match status" value="1"/>
</dbReference>
<dbReference type="PROSITE" id="PS00018">
    <property type="entry name" value="EF_HAND_1"/>
    <property type="match status" value="2"/>
</dbReference>
<feature type="domain" description="EF-hand" evidence="4">
    <location>
        <begin position="119"/>
        <end position="154"/>
    </location>
</feature>
<dbReference type="Pfam" id="PF13499">
    <property type="entry name" value="EF-hand_7"/>
    <property type="match status" value="1"/>
</dbReference>
<feature type="domain" description="EF-hand" evidence="4">
    <location>
        <begin position="56"/>
        <end position="91"/>
    </location>
</feature>
<organism evidence="5 6">
    <name type="scientific">Shimia gijangensis</name>
    <dbReference type="NCBI Taxonomy" id="1470563"/>
    <lineage>
        <taxon>Bacteria</taxon>
        <taxon>Pseudomonadati</taxon>
        <taxon>Pseudomonadota</taxon>
        <taxon>Alphaproteobacteria</taxon>
        <taxon>Rhodobacterales</taxon>
        <taxon>Roseobacteraceae</taxon>
    </lineage>
</organism>
<dbReference type="PANTHER" id="PTHR10827">
    <property type="entry name" value="RETICULOCALBIN"/>
    <property type="match status" value="1"/>
</dbReference>
<evidence type="ECO:0000256" key="3">
    <source>
        <dbReference type="SAM" id="MobiDB-lite"/>
    </source>
</evidence>
<evidence type="ECO:0000259" key="4">
    <source>
        <dbReference type="PROSITE" id="PS50222"/>
    </source>
</evidence>
<dbReference type="CDD" id="cd00051">
    <property type="entry name" value="EFh"/>
    <property type="match status" value="1"/>
</dbReference>
<dbReference type="PANTHER" id="PTHR10827:SF98">
    <property type="entry name" value="45 KDA CALCIUM-BINDING PROTEIN"/>
    <property type="match status" value="1"/>
</dbReference>
<evidence type="ECO:0000313" key="6">
    <source>
        <dbReference type="Proteomes" id="UP000183982"/>
    </source>
</evidence>
<dbReference type="InterPro" id="IPR011992">
    <property type="entry name" value="EF-hand-dom_pair"/>
</dbReference>
<keyword evidence="1" id="KW-0479">Metal-binding</keyword>
<dbReference type="EMBL" id="FQZQ01000012">
    <property type="protein sequence ID" value="SHJ71711.1"/>
    <property type="molecule type" value="Genomic_DNA"/>
</dbReference>
<dbReference type="OrthoDB" id="5470953at2"/>
<dbReference type="Gene3D" id="1.10.238.10">
    <property type="entry name" value="EF-hand"/>
    <property type="match status" value="2"/>
</dbReference>
<evidence type="ECO:0000256" key="2">
    <source>
        <dbReference type="ARBA" id="ARBA00022737"/>
    </source>
</evidence>
<sequence length="162" mass="17764">MKRALFITGVVVAALGVTGVAASAKGWGMGGPRGMMPMMNFEDLDVNGDGKVTQDEMAAMGKARFDKADANGDGFLDAEEMEAHMIEMAKEYAPKVSKRMIDKKDADSDGKLSFEEMKPNGKRTDKMFGRFDTDGDGAISQAEFEEAQAKMRDHRKNKKQQN</sequence>
<name>A0A1M6LKH0_9RHOB</name>
<protein>
    <submittedName>
        <fullName evidence="5">EF hand</fullName>
    </submittedName>
</protein>
<dbReference type="STRING" id="1470563.SAMN05444000_11227"/>
<dbReference type="InterPro" id="IPR018247">
    <property type="entry name" value="EF_Hand_1_Ca_BS"/>
</dbReference>
<dbReference type="PROSITE" id="PS50222">
    <property type="entry name" value="EF_HAND_2"/>
    <property type="match status" value="2"/>
</dbReference>
<dbReference type="InterPro" id="IPR002048">
    <property type="entry name" value="EF_hand_dom"/>
</dbReference>
<evidence type="ECO:0000256" key="1">
    <source>
        <dbReference type="ARBA" id="ARBA00022723"/>
    </source>
</evidence>
<dbReference type="Pfam" id="PF13202">
    <property type="entry name" value="EF-hand_5"/>
    <property type="match status" value="2"/>
</dbReference>
<feature type="compositionally biased region" description="Basic and acidic residues" evidence="3">
    <location>
        <begin position="101"/>
        <end position="133"/>
    </location>
</feature>
<feature type="region of interest" description="Disordered" evidence="3">
    <location>
        <begin position="101"/>
        <end position="140"/>
    </location>
</feature>